<sequence>MAGVISHEHFISPDCLGTYLRLAELYNACDLKSLLQYYVPEEYYETHFQRVRFVEKFSSELWLPTACLQTHQSMALPIVNIISEEPHVIQLGCSIEYLASNSM</sequence>
<dbReference type="HOGENOM" id="CLU_2266633_0_0_1"/>
<reference evidence="3" key="1">
    <citation type="submission" date="2012-12" db="EMBL/GenBank/DDBJ databases">
        <authorList>
            <person name="Hellsten U."/>
            <person name="Grimwood J."/>
            <person name="Chapman J.A."/>
            <person name="Shapiro H."/>
            <person name="Aerts A."/>
            <person name="Otillar R.P."/>
            <person name="Terry A.Y."/>
            <person name="Boore J.L."/>
            <person name="Simakov O."/>
            <person name="Marletaz F."/>
            <person name="Cho S.-J."/>
            <person name="Edsinger-Gonzales E."/>
            <person name="Havlak P."/>
            <person name="Kuo D.-H."/>
            <person name="Larsson T."/>
            <person name="Lv J."/>
            <person name="Arendt D."/>
            <person name="Savage R."/>
            <person name="Osoegawa K."/>
            <person name="de Jong P."/>
            <person name="Lindberg D.R."/>
            <person name="Seaver E.C."/>
            <person name="Weisblat D.A."/>
            <person name="Putnam N.H."/>
            <person name="Grigoriev I.V."/>
            <person name="Rokhsar D.S."/>
        </authorList>
    </citation>
    <scope>NUCLEOTIDE SEQUENCE</scope>
</reference>
<proteinExistence type="predicted"/>
<evidence type="ECO:0000313" key="1">
    <source>
        <dbReference type="EMBL" id="ESN94488.1"/>
    </source>
</evidence>
<dbReference type="EMBL" id="KB097571">
    <property type="protein sequence ID" value="ESN94488.1"/>
    <property type="molecule type" value="Genomic_DNA"/>
</dbReference>
<dbReference type="RefSeq" id="XP_009027548.1">
    <property type="nucleotide sequence ID" value="XM_009029300.1"/>
</dbReference>
<dbReference type="CTD" id="20200506"/>
<dbReference type="GeneID" id="20200506"/>
<gene>
    <name evidence="2" type="primary">20200506</name>
    <name evidence="1" type="ORF">HELRODRAFT_164344</name>
</gene>
<organism evidence="2 3">
    <name type="scientific">Helobdella robusta</name>
    <name type="common">Californian leech</name>
    <dbReference type="NCBI Taxonomy" id="6412"/>
    <lineage>
        <taxon>Eukaryota</taxon>
        <taxon>Metazoa</taxon>
        <taxon>Spiralia</taxon>
        <taxon>Lophotrochozoa</taxon>
        <taxon>Annelida</taxon>
        <taxon>Clitellata</taxon>
        <taxon>Hirudinea</taxon>
        <taxon>Rhynchobdellida</taxon>
        <taxon>Glossiphoniidae</taxon>
        <taxon>Helobdella</taxon>
    </lineage>
</organism>
<reference evidence="1 3" key="2">
    <citation type="journal article" date="2013" name="Nature">
        <title>Insights into bilaterian evolution from three spiralian genomes.</title>
        <authorList>
            <person name="Simakov O."/>
            <person name="Marletaz F."/>
            <person name="Cho S.J."/>
            <person name="Edsinger-Gonzales E."/>
            <person name="Havlak P."/>
            <person name="Hellsten U."/>
            <person name="Kuo D.H."/>
            <person name="Larsson T."/>
            <person name="Lv J."/>
            <person name="Arendt D."/>
            <person name="Savage R."/>
            <person name="Osoegawa K."/>
            <person name="de Jong P."/>
            <person name="Grimwood J."/>
            <person name="Chapman J.A."/>
            <person name="Shapiro H."/>
            <person name="Aerts A."/>
            <person name="Otillar R.P."/>
            <person name="Terry A.Y."/>
            <person name="Boore J.L."/>
            <person name="Grigoriev I.V."/>
            <person name="Lindberg D.R."/>
            <person name="Seaver E.C."/>
            <person name="Weisblat D.A."/>
            <person name="Putnam N.H."/>
            <person name="Rokhsar D.S."/>
        </authorList>
    </citation>
    <scope>NUCLEOTIDE SEQUENCE</scope>
</reference>
<keyword evidence="3" id="KW-1185">Reference proteome</keyword>
<dbReference type="EnsemblMetazoa" id="HelroT164344">
    <property type="protein sequence ID" value="HelroP164344"/>
    <property type="gene ID" value="HelroG164344"/>
</dbReference>
<evidence type="ECO:0000313" key="3">
    <source>
        <dbReference type="Proteomes" id="UP000015101"/>
    </source>
</evidence>
<evidence type="ECO:0000313" key="2">
    <source>
        <dbReference type="EnsemblMetazoa" id="HelroP164344"/>
    </source>
</evidence>
<dbReference type="Proteomes" id="UP000015101">
    <property type="component" value="Unassembled WGS sequence"/>
</dbReference>
<dbReference type="EMBL" id="AMQM01001635">
    <property type="status" value="NOT_ANNOTATED_CDS"/>
    <property type="molecule type" value="Genomic_DNA"/>
</dbReference>
<dbReference type="InParanoid" id="T1EVA6"/>
<accession>T1EVA6</accession>
<dbReference type="AlphaFoldDB" id="T1EVA6"/>
<protein>
    <submittedName>
        <fullName evidence="1 2">Uncharacterized protein</fullName>
    </submittedName>
</protein>
<reference evidence="2" key="3">
    <citation type="submission" date="2015-06" db="UniProtKB">
        <authorList>
            <consortium name="EnsemblMetazoa"/>
        </authorList>
    </citation>
    <scope>IDENTIFICATION</scope>
</reference>
<dbReference type="KEGG" id="hro:HELRODRAFT_164344"/>
<name>T1EVA6_HELRO</name>